<dbReference type="SMART" id="SM00382">
    <property type="entry name" value="AAA"/>
    <property type="match status" value="1"/>
</dbReference>
<dbReference type="CDD" id="cd03293">
    <property type="entry name" value="ABC_NrtD_SsuB_transporters"/>
    <property type="match status" value="1"/>
</dbReference>
<evidence type="ECO:0000259" key="4">
    <source>
        <dbReference type="PROSITE" id="PS50893"/>
    </source>
</evidence>
<evidence type="ECO:0000313" key="5">
    <source>
        <dbReference type="EMBL" id="MDQ1124062.1"/>
    </source>
</evidence>
<reference evidence="5 6" key="1">
    <citation type="submission" date="2023-07" db="EMBL/GenBank/DDBJ databases">
        <title>Functional and genomic diversity of the sorghum phyllosphere microbiome.</title>
        <authorList>
            <person name="Shade A."/>
        </authorList>
    </citation>
    <scope>NUCLEOTIDE SEQUENCE [LARGE SCALE GENOMIC DNA]</scope>
    <source>
        <strain evidence="5 6">SORGH_AS_1207</strain>
    </source>
</reference>
<dbReference type="InterPro" id="IPR003439">
    <property type="entry name" value="ABC_transporter-like_ATP-bd"/>
</dbReference>
<dbReference type="PANTHER" id="PTHR42788:SF2">
    <property type="entry name" value="ABC TRANSPORTER ATP-BINDING PROTEIN"/>
    <property type="match status" value="1"/>
</dbReference>
<gene>
    <name evidence="5" type="ORF">QE412_002635</name>
</gene>
<dbReference type="EMBL" id="JAUTBF010000001">
    <property type="protein sequence ID" value="MDQ1124062.1"/>
    <property type="molecule type" value="Genomic_DNA"/>
</dbReference>
<evidence type="ECO:0000256" key="3">
    <source>
        <dbReference type="ARBA" id="ARBA00022840"/>
    </source>
</evidence>
<sequence>MSTPKVVLSGVEQRFGSTEALATTDLSVAAGEFVSVIGPSGCGKSTLFNIVSGILRPTRGTVTIDGTDTTGRPGTVGYMLQKDLLVPSLSALENITLGARLTGRVTREQKQQAAEMATHYGLGDFLDHFPHAMSGGMRQRVALMRTLAFAKDVMLLDEPFGALDSQTRLDMQQWLLRVWGETGSTVLFVTHDIDEAIFLADRVVVMSPRPGRISEILTVDLPRPRDVDVLTSDRFTALKKRAVDLIYGRARGDLDERRTPA</sequence>
<dbReference type="PROSITE" id="PS50893">
    <property type="entry name" value="ABC_TRANSPORTER_2"/>
    <property type="match status" value="1"/>
</dbReference>
<dbReference type="PANTHER" id="PTHR42788">
    <property type="entry name" value="TAURINE IMPORT ATP-BINDING PROTEIN-RELATED"/>
    <property type="match status" value="1"/>
</dbReference>
<dbReference type="Gene3D" id="3.40.50.300">
    <property type="entry name" value="P-loop containing nucleotide triphosphate hydrolases"/>
    <property type="match status" value="1"/>
</dbReference>
<accession>A0ABU0TWM2</accession>
<dbReference type="SUPFAM" id="SSF52540">
    <property type="entry name" value="P-loop containing nucleoside triphosphate hydrolases"/>
    <property type="match status" value="1"/>
</dbReference>
<dbReference type="Pfam" id="PF00005">
    <property type="entry name" value="ABC_tran"/>
    <property type="match status" value="1"/>
</dbReference>
<evidence type="ECO:0000256" key="1">
    <source>
        <dbReference type="ARBA" id="ARBA00022448"/>
    </source>
</evidence>
<organism evidence="5 6">
    <name type="scientific">Microbacterium trichothecenolyticum</name>
    <name type="common">Aureobacterium trichothecenolyticum</name>
    <dbReference type="NCBI Taxonomy" id="69370"/>
    <lineage>
        <taxon>Bacteria</taxon>
        <taxon>Bacillati</taxon>
        <taxon>Actinomycetota</taxon>
        <taxon>Actinomycetes</taxon>
        <taxon>Micrococcales</taxon>
        <taxon>Microbacteriaceae</taxon>
        <taxon>Microbacterium</taxon>
    </lineage>
</organism>
<dbReference type="InterPro" id="IPR027417">
    <property type="entry name" value="P-loop_NTPase"/>
</dbReference>
<proteinExistence type="predicted"/>
<dbReference type="Proteomes" id="UP001226691">
    <property type="component" value="Unassembled WGS sequence"/>
</dbReference>
<name>A0ABU0TWM2_MICTR</name>
<dbReference type="RefSeq" id="WP_307484494.1">
    <property type="nucleotide sequence ID" value="NZ_JAUTBF010000001.1"/>
</dbReference>
<evidence type="ECO:0000313" key="6">
    <source>
        <dbReference type="Proteomes" id="UP001226691"/>
    </source>
</evidence>
<keyword evidence="3" id="KW-0067">ATP-binding</keyword>
<dbReference type="InterPro" id="IPR003593">
    <property type="entry name" value="AAA+_ATPase"/>
</dbReference>
<protein>
    <submittedName>
        <fullName evidence="5">ABC-type nitrate/sulfonate/bicarbonate transport system ATPase subunit</fullName>
    </submittedName>
</protein>
<feature type="domain" description="ABC transporter" evidence="4">
    <location>
        <begin position="6"/>
        <end position="233"/>
    </location>
</feature>
<keyword evidence="2" id="KW-0547">Nucleotide-binding</keyword>
<comment type="caution">
    <text evidence="5">The sequence shown here is derived from an EMBL/GenBank/DDBJ whole genome shotgun (WGS) entry which is preliminary data.</text>
</comment>
<keyword evidence="6" id="KW-1185">Reference proteome</keyword>
<keyword evidence="1" id="KW-0813">Transport</keyword>
<dbReference type="InterPro" id="IPR050166">
    <property type="entry name" value="ABC_transporter_ATP-bind"/>
</dbReference>
<evidence type="ECO:0000256" key="2">
    <source>
        <dbReference type="ARBA" id="ARBA00022741"/>
    </source>
</evidence>